<reference evidence="2" key="2">
    <citation type="submission" date="2002-06" db="EMBL/GenBank/DDBJ databases">
        <title>Oryza sativa nipponbare(GA3) genomic DNA, chromosome 2, BAC clone:OSJNBa0022A24.</title>
        <authorList>
            <person name="Sasaki T."/>
            <person name="Matsumoto T."/>
            <person name="Katayose Y."/>
        </authorList>
    </citation>
    <scope>NUCLEOTIDE SEQUENCE</scope>
</reference>
<dbReference type="AlphaFoldDB" id="Q6Z1W3"/>
<organism evidence="2 3">
    <name type="scientific">Oryza sativa subsp. japonica</name>
    <name type="common">Rice</name>
    <dbReference type="NCBI Taxonomy" id="39947"/>
    <lineage>
        <taxon>Eukaryota</taxon>
        <taxon>Viridiplantae</taxon>
        <taxon>Streptophyta</taxon>
        <taxon>Embryophyta</taxon>
        <taxon>Tracheophyta</taxon>
        <taxon>Spermatophyta</taxon>
        <taxon>Magnoliopsida</taxon>
        <taxon>Liliopsida</taxon>
        <taxon>Poales</taxon>
        <taxon>Poaceae</taxon>
        <taxon>BOP clade</taxon>
        <taxon>Oryzoideae</taxon>
        <taxon>Oryzeae</taxon>
        <taxon>Oryzinae</taxon>
        <taxon>Oryza</taxon>
        <taxon>Oryza sativa</taxon>
    </lineage>
</organism>
<evidence type="ECO:0000313" key="3">
    <source>
        <dbReference type="Proteomes" id="UP000000763"/>
    </source>
</evidence>
<dbReference type="EMBL" id="AP005408">
    <property type="protein sequence ID" value="BAD17335.1"/>
    <property type="molecule type" value="Genomic_DNA"/>
</dbReference>
<reference evidence="3" key="3">
    <citation type="journal article" date="2005" name="Nature">
        <title>The map-based sequence of the rice genome.</title>
        <authorList>
            <consortium name="International rice genome sequencing project (IRGSP)"/>
            <person name="Matsumoto T."/>
            <person name="Wu J."/>
            <person name="Kanamori H."/>
            <person name="Katayose Y."/>
            <person name="Fujisawa M."/>
            <person name="Namiki N."/>
            <person name="Mizuno H."/>
            <person name="Yamamoto K."/>
            <person name="Antonio B.A."/>
            <person name="Baba T."/>
            <person name="Sakata K."/>
            <person name="Nagamura Y."/>
            <person name="Aoki H."/>
            <person name="Arikawa K."/>
            <person name="Arita K."/>
            <person name="Bito T."/>
            <person name="Chiden Y."/>
            <person name="Fujitsuka N."/>
            <person name="Fukunaka R."/>
            <person name="Hamada M."/>
            <person name="Harada C."/>
            <person name="Hayashi A."/>
            <person name="Hijishita S."/>
            <person name="Honda M."/>
            <person name="Hosokawa S."/>
            <person name="Ichikawa Y."/>
            <person name="Idonuma A."/>
            <person name="Iijima M."/>
            <person name="Ikeda M."/>
            <person name="Ikeno M."/>
            <person name="Ito K."/>
            <person name="Ito S."/>
            <person name="Ito T."/>
            <person name="Ito Y."/>
            <person name="Ito Y."/>
            <person name="Iwabuchi A."/>
            <person name="Kamiya K."/>
            <person name="Karasawa W."/>
            <person name="Kurita K."/>
            <person name="Katagiri S."/>
            <person name="Kikuta A."/>
            <person name="Kobayashi H."/>
            <person name="Kobayashi N."/>
            <person name="Machita K."/>
            <person name="Maehara T."/>
            <person name="Masukawa M."/>
            <person name="Mizubayashi T."/>
            <person name="Mukai Y."/>
            <person name="Nagasaki H."/>
            <person name="Nagata Y."/>
            <person name="Naito S."/>
            <person name="Nakashima M."/>
            <person name="Nakama Y."/>
            <person name="Nakamichi Y."/>
            <person name="Nakamura M."/>
            <person name="Meguro A."/>
            <person name="Negishi M."/>
            <person name="Ohta I."/>
            <person name="Ohta T."/>
            <person name="Okamoto M."/>
            <person name="Ono N."/>
            <person name="Saji S."/>
            <person name="Sakaguchi M."/>
            <person name="Sakai K."/>
            <person name="Shibata M."/>
            <person name="Shimokawa T."/>
            <person name="Song J."/>
            <person name="Takazaki Y."/>
            <person name="Terasawa K."/>
            <person name="Tsugane M."/>
            <person name="Tsuji K."/>
            <person name="Ueda S."/>
            <person name="Waki K."/>
            <person name="Yamagata H."/>
            <person name="Yamamoto M."/>
            <person name="Yamamoto S."/>
            <person name="Yamane H."/>
            <person name="Yoshiki S."/>
            <person name="Yoshihara R."/>
            <person name="Yukawa K."/>
            <person name="Zhong H."/>
            <person name="Yano M."/>
            <person name="Yuan Q."/>
            <person name="Ouyang S."/>
            <person name="Liu J."/>
            <person name="Jones K.M."/>
            <person name="Gansberger K."/>
            <person name="Moffat K."/>
            <person name="Hill J."/>
            <person name="Bera J."/>
            <person name="Fadrosh D."/>
            <person name="Jin S."/>
            <person name="Johri S."/>
            <person name="Kim M."/>
            <person name="Overton L."/>
            <person name="Reardon M."/>
            <person name="Tsitrin T."/>
            <person name="Vuong H."/>
            <person name="Weaver B."/>
            <person name="Ciecko A."/>
            <person name="Tallon L."/>
            <person name="Jackson J."/>
            <person name="Pai G."/>
            <person name="Aken S.V."/>
            <person name="Utterback T."/>
            <person name="Reidmuller S."/>
            <person name="Feldblyum T."/>
            <person name="Hsiao J."/>
            <person name="Zismann V."/>
            <person name="Iobst S."/>
            <person name="de Vazeille A.R."/>
            <person name="Buell C.R."/>
            <person name="Ying K."/>
            <person name="Li Y."/>
            <person name="Lu T."/>
            <person name="Huang Y."/>
            <person name="Zhao Q."/>
            <person name="Feng Q."/>
            <person name="Zhang L."/>
            <person name="Zhu J."/>
            <person name="Weng Q."/>
            <person name="Mu J."/>
            <person name="Lu Y."/>
            <person name="Fan D."/>
            <person name="Liu Y."/>
            <person name="Guan J."/>
            <person name="Zhang Y."/>
            <person name="Yu S."/>
            <person name="Liu X."/>
            <person name="Zhang Y."/>
            <person name="Hong G."/>
            <person name="Han B."/>
            <person name="Choisne N."/>
            <person name="Demange N."/>
            <person name="Orjeda G."/>
            <person name="Samain S."/>
            <person name="Cattolico L."/>
            <person name="Pelletier E."/>
            <person name="Couloux A."/>
            <person name="Segurens B."/>
            <person name="Wincker P."/>
            <person name="D'Hont A."/>
            <person name="Scarpelli C."/>
            <person name="Weissenbach J."/>
            <person name="Salanoubat M."/>
            <person name="Quetier F."/>
            <person name="Yu Y."/>
            <person name="Kim H.R."/>
            <person name="Rambo T."/>
            <person name="Currie J."/>
            <person name="Collura K."/>
            <person name="Luo M."/>
            <person name="Yang T."/>
            <person name="Ammiraju J.S.S."/>
            <person name="Engler F."/>
            <person name="Soderlund C."/>
            <person name="Wing R.A."/>
            <person name="Palmer L.E."/>
            <person name="de la Bastide M."/>
            <person name="Spiegel L."/>
            <person name="Nascimento L."/>
            <person name="Zutavern T."/>
            <person name="O'Shaughnessy A."/>
            <person name="Dike S."/>
            <person name="Dedhia N."/>
            <person name="Preston R."/>
            <person name="Balija V."/>
            <person name="McCombie W.R."/>
            <person name="Chow T."/>
            <person name="Chen H."/>
            <person name="Chung M."/>
            <person name="Chen C."/>
            <person name="Shaw J."/>
            <person name="Wu H."/>
            <person name="Hsiao K."/>
            <person name="Chao Y."/>
            <person name="Chu M."/>
            <person name="Cheng C."/>
            <person name="Hour A."/>
            <person name="Lee P."/>
            <person name="Lin S."/>
            <person name="Lin Y."/>
            <person name="Liou J."/>
            <person name="Liu S."/>
            <person name="Hsing Y."/>
            <person name="Raghuvanshi S."/>
            <person name="Mohanty A."/>
            <person name="Bharti A.K."/>
            <person name="Gaur A."/>
            <person name="Gupta V."/>
            <person name="Kumar D."/>
            <person name="Ravi V."/>
            <person name="Vij S."/>
            <person name="Kapur A."/>
            <person name="Khurana P."/>
            <person name="Khurana P."/>
            <person name="Khurana J.P."/>
            <person name="Tyagi A.K."/>
            <person name="Gaikwad K."/>
            <person name="Singh A."/>
            <person name="Dalal V."/>
            <person name="Srivastava S."/>
            <person name="Dixit A."/>
            <person name="Pal A.K."/>
            <person name="Ghazi I.A."/>
            <person name="Yadav M."/>
            <person name="Pandit A."/>
            <person name="Bhargava A."/>
            <person name="Sureshbabu K."/>
            <person name="Batra K."/>
            <person name="Sharma T.R."/>
            <person name="Mohapatra T."/>
            <person name="Singh N.K."/>
            <person name="Messing J."/>
            <person name="Nelson A.B."/>
            <person name="Fuks G."/>
            <person name="Kavchok S."/>
            <person name="Keizer G."/>
            <person name="Linton E."/>
            <person name="Llaca V."/>
            <person name="Song R."/>
            <person name="Tanyolac B."/>
            <person name="Young S."/>
            <person name="Ho-Il K."/>
            <person name="Hahn J.H."/>
            <person name="Sangsakoo G."/>
            <person name="Vanavichit A."/>
            <person name="de Mattos Luiz.A.T."/>
            <person name="Zimmer P.D."/>
            <person name="Malone G."/>
            <person name="Dellagostin O."/>
            <person name="de Oliveira A.C."/>
            <person name="Bevan M."/>
            <person name="Bancroft I."/>
            <person name="Minx P."/>
            <person name="Cordum H."/>
            <person name="Wilson R."/>
            <person name="Cheng Z."/>
            <person name="Jin W."/>
            <person name="Jiang J."/>
            <person name="Leong S.A."/>
            <person name="Iwama H."/>
            <person name="Gojobori T."/>
            <person name="Itoh T."/>
            <person name="Niimura Y."/>
            <person name="Fujii Y."/>
            <person name="Habara T."/>
            <person name="Sakai H."/>
            <person name="Sato Y."/>
            <person name="Wilson G."/>
            <person name="Kumar K."/>
            <person name="McCouch S."/>
            <person name="Juretic N."/>
            <person name="Hoen D."/>
            <person name="Wright S."/>
            <person name="Bruskiewich R."/>
            <person name="Bureau T."/>
            <person name="Miyao A."/>
            <person name="Hirochika H."/>
            <person name="Nishikawa T."/>
            <person name="Kadowaki K."/>
            <person name="Sugiura M."/>
            <person name="Burr B."/>
            <person name="Sasaki T."/>
        </authorList>
    </citation>
    <scope>NUCLEOTIDE SEQUENCE [LARGE SCALE GENOMIC DNA]</scope>
    <source>
        <strain evidence="3">cv. Nipponbare</strain>
    </source>
</reference>
<name>Q6Z1W3_ORYSJ</name>
<gene>
    <name evidence="1" type="ORF">OJ1008_E02.40</name>
    <name evidence="2" type="ORF">OSJNBa0022A24.13</name>
</gene>
<dbReference type="EMBL" id="AP004151">
    <property type="protein sequence ID" value="BAD16998.1"/>
    <property type="molecule type" value="Genomic_DNA"/>
</dbReference>
<reference evidence="1" key="1">
    <citation type="submission" date="2001-09" db="EMBL/GenBank/DDBJ databases">
        <title>Oryza sativa nipponbare(GA3) genomic DNA, chromosome 2, BAC clone:OJ1008_E02.</title>
        <authorList>
            <person name="Sasaki T."/>
            <person name="Matsumoto T."/>
            <person name="Yamamoto K."/>
        </authorList>
    </citation>
    <scope>NUCLEOTIDE SEQUENCE</scope>
</reference>
<evidence type="ECO:0000313" key="1">
    <source>
        <dbReference type="EMBL" id="BAD16998.1"/>
    </source>
</evidence>
<protein>
    <submittedName>
        <fullName evidence="2">Uncharacterized protein</fullName>
    </submittedName>
</protein>
<evidence type="ECO:0000313" key="2">
    <source>
        <dbReference type="EMBL" id="BAD17335.1"/>
    </source>
</evidence>
<proteinExistence type="predicted"/>
<sequence>MATATGGRLQGEDVGATARLCLVYNGRNDDDVGCGGAWSALRSAVGTTAFPSIRCTIEDEIKRINHRHGEKSMERERDGDYPGLFTSTIVVFFAAGSKDEGDGEVESLLPRFLRLRGGE</sequence>
<dbReference type="Proteomes" id="UP000000763">
    <property type="component" value="Chromosome 2"/>
</dbReference>
<accession>Q6Z1W3</accession>
<reference evidence="3" key="4">
    <citation type="journal article" date="2008" name="Nucleic Acids Res.">
        <title>The rice annotation project database (RAP-DB): 2008 update.</title>
        <authorList>
            <consortium name="The rice annotation project (RAP)"/>
        </authorList>
    </citation>
    <scope>GENOME REANNOTATION</scope>
    <source>
        <strain evidence="3">cv. Nipponbare</strain>
    </source>
</reference>